<dbReference type="AlphaFoldDB" id="A0A834WW83"/>
<keyword evidence="2" id="KW-0217">Developmental protein</keyword>
<reference evidence="8" key="1">
    <citation type="submission" date="2020-09" db="EMBL/GenBank/DDBJ databases">
        <title>Genome-Enabled Discovery of Anthraquinone Biosynthesis in Senna tora.</title>
        <authorList>
            <person name="Kang S.-H."/>
            <person name="Pandey R.P."/>
            <person name="Lee C.-M."/>
            <person name="Sim J.-S."/>
            <person name="Jeong J.-T."/>
            <person name="Choi B.-S."/>
            <person name="Jung M."/>
            <person name="Ginzburg D."/>
            <person name="Zhao K."/>
            <person name="Won S.Y."/>
            <person name="Oh T.-J."/>
            <person name="Yu Y."/>
            <person name="Kim N.-H."/>
            <person name="Lee O.R."/>
            <person name="Lee T.-H."/>
            <person name="Bashyal P."/>
            <person name="Kim T.-S."/>
            <person name="Lee W.-H."/>
            <person name="Kawkins C."/>
            <person name="Kim C.-K."/>
            <person name="Kim J.S."/>
            <person name="Ahn B.O."/>
            <person name="Rhee S.Y."/>
            <person name="Sohng J.K."/>
        </authorList>
    </citation>
    <scope>NUCLEOTIDE SEQUENCE</scope>
    <source>
        <tissue evidence="8">Leaf</tissue>
    </source>
</reference>
<evidence type="ECO:0000313" key="8">
    <source>
        <dbReference type="EMBL" id="KAF7833798.1"/>
    </source>
</evidence>
<evidence type="ECO:0000256" key="5">
    <source>
        <dbReference type="ARBA" id="ARBA00023089"/>
    </source>
</evidence>
<keyword evidence="9" id="KW-1185">Reference proteome</keyword>
<feature type="compositionally biased region" description="Basic and acidic residues" evidence="7">
    <location>
        <begin position="9"/>
        <end position="19"/>
    </location>
</feature>
<keyword evidence="3" id="KW-0221">Differentiation</keyword>
<evidence type="ECO:0000256" key="1">
    <source>
        <dbReference type="ARBA" id="ARBA00005405"/>
    </source>
</evidence>
<evidence type="ECO:0000313" key="9">
    <source>
        <dbReference type="Proteomes" id="UP000634136"/>
    </source>
</evidence>
<evidence type="ECO:0000256" key="2">
    <source>
        <dbReference type="ARBA" id="ARBA00022473"/>
    </source>
</evidence>
<dbReference type="PANTHER" id="PTHR33405:SF17">
    <property type="entry name" value="PROTEIN FLC EXPRESSOR"/>
    <property type="match status" value="1"/>
</dbReference>
<feature type="region of interest" description="Disordered" evidence="7">
    <location>
        <begin position="1"/>
        <end position="39"/>
    </location>
</feature>
<dbReference type="GO" id="GO:0030154">
    <property type="term" value="P:cell differentiation"/>
    <property type="evidence" value="ECO:0007669"/>
    <property type="project" value="UniProtKB-KW"/>
</dbReference>
<dbReference type="PANTHER" id="PTHR33405">
    <property type="entry name" value="PROTEIN FLX-LIKE 2"/>
    <property type="match status" value="1"/>
</dbReference>
<protein>
    <submittedName>
        <fullName evidence="8">Protein FLX-like 1</fullName>
    </submittedName>
</protein>
<keyword evidence="4 6" id="KW-0175">Coiled coil</keyword>
<accession>A0A834WW83</accession>
<dbReference type="OrthoDB" id="1928946at2759"/>
<evidence type="ECO:0000256" key="3">
    <source>
        <dbReference type="ARBA" id="ARBA00022782"/>
    </source>
</evidence>
<evidence type="ECO:0000256" key="4">
    <source>
        <dbReference type="ARBA" id="ARBA00023054"/>
    </source>
</evidence>
<gene>
    <name evidence="8" type="ORF">G2W53_016131</name>
</gene>
<comment type="similarity">
    <text evidence="1">Belongs to the FLX family.</text>
</comment>
<dbReference type="GO" id="GO:0009908">
    <property type="term" value="P:flower development"/>
    <property type="evidence" value="ECO:0007669"/>
    <property type="project" value="UniProtKB-KW"/>
</dbReference>
<evidence type="ECO:0000256" key="7">
    <source>
        <dbReference type="SAM" id="MobiDB-lite"/>
    </source>
</evidence>
<dbReference type="EMBL" id="JAAIUW010000005">
    <property type="protein sequence ID" value="KAF7833798.1"/>
    <property type="molecule type" value="Genomic_DNA"/>
</dbReference>
<proteinExistence type="inferred from homology"/>
<organism evidence="8 9">
    <name type="scientific">Senna tora</name>
    <dbReference type="NCBI Taxonomy" id="362788"/>
    <lineage>
        <taxon>Eukaryota</taxon>
        <taxon>Viridiplantae</taxon>
        <taxon>Streptophyta</taxon>
        <taxon>Embryophyta</taxon>
        <taxon>Tracheophyta</taxon>
        <taxon>Spermatophyta</taxon>
        <taxon>Magnoliopsida</taxon>
        <taxon>eudicotyledons</taxon>
        <taxon>Gunneridae</taxon>
        <taxon>Pentapetalae</taxon>
        <taxon>rosids</taxon>
        <taxon>fabids</taxon>
        <taxon>Fabales</taxon>
        <taxon>Fabaceae</taxon>
        <taxon>Caesalpinioideae</taxon>
        <taxon>Cassia clade</taxon>
        <taxon>Senna</taxon>
    </lineage>
</organism>
<dbReference type="InterPro" id="IPR040353">
    <property type="entry name" value="FLX/FLX-like"/>
</dbReference>
<comment type="caution">
    <text evidence="8">The sequence shown here is derived from an EMBL/GenBank/DDBJ whole genome shotgun (WGS) entry which is preliminary data.</text>
</comment>
<dbReference type="Proteomes" id="UP000634136">
    <property type="component" value="Unassembled WGS sequence"/>
</dbReference>
<feature type="coiled-coil region" evidence="6">
    <location>
        <begin position="228"/>
        <end position="255"/>
    </location>
</feature>
<feature type="coiled-coil region" evidence="6">
    <location>
        <begin position="142"/>
        <end position="176"/>
    </location>
</feature>
<sequence length="315" mass="35320">MAGRKRRSLREISKRREAASTRGGGGRPPLTRQKPSIDESRIAHRLHHSPSSSAVAAAVVRVPPPPAPEDRIALNHHEIQSLLVDNQRLASTHVALKQDLTATQQELRLLASSVANVKAERDIEVRQIYEQSLKMDAQVRAIEAMSSDLVRVRADIQELDEARKDLASQLQLIESEIAMVRASDHVPAIKSDIEAMRREIQRGRKAIEYEKKTYASNLEHRETMDKNMIIMAREVEKLRLELSNAEKRARAAVAVAEVANPSHPANYDNPEMVYGGIADSYIMHQIQSVADAHPQYPSGAALQHPFDMQHTHVHR</sequence>
<keyword evidence="5" id="KW-0287">Flowering</keyword>
<evidence type="ECO:0000256" key="6">
    <source>
        <dbReference type="SAM" id="Coils"/>
    </source>
</evidence>
<name>A0A834WW83_9FABA</name>